<organism evidence="5 6">
    <name type="scientific">Dovyalis caffra</name>
    <dbReference type="NCBI Taxonomy" id="77055"/>
    <lineage>
        <taxon>Eukaryota</taxon>
        <taxon>Viridiplantae</taxon>
        <taxon>Streptophyta</taxon>
        <taxon>Embryophyta</taxon>
        <taxon>Tracheophyta</taxon>
        <taxon>Spermatophyta</taxon>
        <taxon>Magnoliopsida</taxon>
        <taxon>eudicotyledons</taxon>
        <taxon>Gunneridae</taxon>
        <taxon>Pentapetalae</taxon>
        <taxon>rosids</taxon>
        <taxon>fabids</taxon>
        <taxon>Malpighiales</taxon>
        <taxon>Salicaceae</taxon>
        <taxon>Flacourtieae</taxon>
        <taxon>Dovyalis</taxon>
    </lineage>
</organism>
<keyword evidence="6" id="KW-1185">Reference proteome</keyword>
<evidence type="ECO:0000259" key="4">
    <source>
        <dbReference type="PROSITE" id="PS50927"/>
    </source>
</evidence>
<reference evidence="5 6" key="1">
    <citation type="submission" date="2024-01" db="EMBL/GenBank/DDBJ databases">
        <authorList>
            <person name="Waweru B."/>
        </authorList>
    </citation>
    <scope>NUCLEOTIDE SEQUENCE [LARGE SCALE GENOMIC DNA]</scope>
</reference>
<dbReference type="PANTHER" id="PTHR47976:SF108">
    <property type="entry name" value="G-TYPE LECTIN S-RECEPTOR-LIKE SERINE_THREONINE-PROTEIN KINASE LECRK1"/>
    <property type="match status" value="1"/>
</dbReference>
<evidence type="ECO:0000256" key="2">
    <source>
        <dbReference type="ARBA" id="ARBA00023157"/>
    </source>
</evidence>
<dbReference type="AlphaFoldDB" id="A0AAV1RS86"/>
<keyword evidence="3" id="KW-0325">Glycoprotein</keyword>
<evidence type="ECO:0000313" key="5">
    <source>
        <dbReference type="EMBL" id="CAK7339236.1"/>
    </source>
</evidence>
<gene>
    <name evidence="5" type="ORF">DCAF_LOCUS14286</name>
</gene>
<dbReference type="Gene3D" id="2.90.10.10">
    <property type="entry name" value="Bulb-type lectin domain"/>
    <property type="match status" value="1"/>
</dbReference>
<proteinExistence type="predicted"/>
<comment type="caution">
    <text evidence="5">The sequence shown here is derived from an EMBL/GenBank/DDBJ whole genome shotgun (WGS) entry which is preliminary data.</text>
</comment>
<dbReference type="InterPro" id="IPR051343">
    <property type="entry name" value="G-type_lectin_kinases/EP1-like"/>
</dbReference>
<evidence type="ECO:0000256" key="1">
    <source>
        <dbReference type="ARBA" id="ARBA00022729"/>
    </source>
</evidence>
<dbReference type="SUPFAM" id="SSF51110">
    <property type="entry name" value="alpha-D-mannose-specific plant lectins"/>
    <property type="match status" value="1"/>
</dbReference>
<dbReference type="InterPro" id="IPR001480">
    <property type="entry name" value="Bulb-type_lectin_dom"/>
</dbReference>
<dbReference type="EMBL" id="CAWUPB010001157">
    <property type="protein sequence ID" value="CAK7339236.1"/>
    <property type="molecule type" value="Genomic_DNA"/>
</dbReference>
<keyword evidence="1" id="KW-0732">Signal</keyword>
<evidence type="ECO:0000256" key="3">
    <source>
        <dbReference type="ARBA" id="ARBA00023180"/>
    </source>
</evidence>
<protein>
    <recommendedName>
        <fullName evidence="4">Bulb-type lectin domain-containing protein</fullName>
    </recommendedName>
</protein>
<name>A0AAV1RS86_9ROSI</name>
<keyword evidence="2" id="KW-1015">Disulfide bond</keyword>
<dbReference type="PROSITE" id="PS50927">
    <property type="entry name" value="BULB_LECTIN"/>
    <property type="match status" value="1"/>
</dbReference>
<dbReference type="Proteomes" id="UP001314170">
    <property type="component" value="Unassembled WGS sequence"/>
</dbReference>
<evidence type="ECO:0000313" key="6">
    <source>
        <dbReference type="Proteomes" id="UP001314170"/>
    </source>
</evidence>
<accession>A0AAV1RS86</accession>
<dbReference type="PANTHER" id="PTHR47976">
    <property type="entry name" value="G-TYPE LECTIN S-RECEPTOR-LIKE SERINE/THREONINE-PROTEIN KINASE SD2-5"/>
    <property type="match status" value="1"/>
</dbReference>
<feature type="domain" description="Bulb-type lectin" evidence="4">
    <location>
        <begin position="24"/>
        <end position="116"/>
    </location>
</feature>
<dbReference type="InterPro" id="IPR036426">
    <property type="entry name" value="Bulb-type_lectin_dom_sf"/>
</dbReference>
<sequence>MDRTHIGPTWTQPFPATAESYKNVSLGLSLTALNNDDSWQSPSSEFAFGFQQVEDDGFLLAIWFNKIPEKTIVWSANRNSLMQRGTKVKLTEDVRLVLNDRKGKQIWCADTAGSHA</sequence>